<evidence type="ECO:0000313" key="1">
    <source>
        <dbReference type="EMBL" id="AKS46565.1"/>
    </source>
</evidence>
<dbReference type="Gene3D" id="3.40.50.1820">
    <property type="entry name" value="alpha/beta hydrolase"/>
    <property type="match status" value="1"/>
</dbReference>
<sequence length="312" mass="33847">MNRRAFIATSSAALMSGCTARGLFTAPIIGGVFDNQPILMATNRASFESSEHIDGLNFYDLDVAVPRNRIPGEVPVEGENAFALSRQRQVTSDQDIKRALGPVGGDPLVIWVHGFNNTSAEAVYRQAQMVQDTGMRGPQLSFVWPSASTASGYLFDRDSALQSRSALEDLFVRLGRIWGGPITLVAHSLGCMLAMEALVRMRLKNQPVVLDSLILLQPDIAPDVFNAQVNDISPLPKNSLLVVSGRDRALFVSARLAQAQNRVGADVDDVAAYEALGFRVVDLTDIRDAENNHLVALTSPTVLEFLRDNIAG</sequence>
<dbReference type="PANTHER" id="PTHR36513">
    <property type="entry name" value="ABC TRANSMEMBRANE TYPE-1 DOMAIN-CONTAINING PROTEIN"/>
    <property type="match status" value="1"/>
</dbReference>
<dbReference type="InterPro" id="IPR010297">
    <property type="entry name" value="DUF900_hydrolase"/>
</dbReference>
<dbReference type="Pfam" id="PF05990">
    <property type="entry name" value="DUF900"/>
    <property type="match status" value="1"/>
</dbReference>
<dbReference type="STRING" id="1458307.OSB_20260"/>
<organism evidence="1 2">
    <name type="scientific">Octadecabacter temperatus</name>
    <dbReference type="NCBI Taxonomy" id="1458307"/>
    <lineage>
        <taxon>Bacteria</taxon>
        <taxon>Pseudomonadati</taxon>
        <taxon>Pseudomonadota</taxon>
        <taxon>Alphaproteobacteria</taxon>
        <taxon>Rhodobacterales</taxon>
        <taxon>Roseobacteraceae</taxon>
        <taxon>Octadecabacter</taxon>
    </lineage>
</organism>
<proteinExistence type="predicted"/>
<keyword evidence="2" id="KW-1185">Reference proteome</keyword>
<dbReference type="InterPro" id="IPR029058">
    <property type="entry name" value="AB_hydrolase_fold"/>
</dbReference>
<dbReference type="SUPFAM" id="SSF53474">
    <property type="entry name" value="alpha/beta-Hydrolases"/>
    <property type="match status" value="1"/>
</dbReference>
<dbReference type="PANTHER" id="PTHR36513:SF1">
    <property type="entry name" value="TRANSMEMBRANE PROTEIN"/>
    <property type="match status" value="1"/>
</dbReference>
<dbReference type="AlphaFoldDB" id="A0A0K0Y6M5"/>
<dbReference type="Proteomes" id="UP000067444">
    <property type="component" value="Chromosome"/>
</dbReference>
<reference evidence="1 2" key="1">
    <citation type="journal article" date="2015" name="Genome Announc.">
        <title>Closed Genome Sequence of Octadecabacter temperatus SB1, the First Mesophilic Species of the Genus Octadecabacter.</title>
        <authorList>
            <person name="Voget S."/>
            <person name="Billerbeck S."/>
            <person name="Simon M."/>
            <person name="Daniel R."/>
        </authorList>
    </citation>
    <scope>NUCLEOTIDE SEQUENCE [LARGE SCALE GENOMIC DNA]</scope>
    <source>
        <strain evidence="1 2">SB1</strain>
    </source>
</reference>
<dbReference type="PROSITE" id="PS51257">
    <property type="entry name" value="PROKAR_LIPOPROTEIN"/>
    <property type="match status" value="1"/>
</dbReference>
<dbReference type="EMBL" id="CP012160">
    <property type="protein sequence ID" value="AKS46565.1"/>
    <property type="molecule type" value="Genomic_DNA"/>
</dbReference>
<name>A0A0K0Y6M5_9RHOB</name>
<gene>
    <name evidence="1" type="ORF">OSB_20260</name>
</gene>
<dbReference type="KEGG" id="otm:OSB_20260"/>
<protein>
    <submittedName>
        <fullName evidence="1">Uncharacterized protein</fullName>
    </submittedName>
</protein>
<accession>A0A0K0Y6M5</accession>
<evidence type="ECO:0000313" key="2">
    <source>
        <dbReference type="Proteomes" id="UP000067444"/>
    </source>
</evidence>